<evidence type="ECO:0000256" key="1">
    <source>
        <dbReference type="ARBA" id="ARBA00006484"/>
    </source>
</evidence>
<proteinExistence type="inferred from homology"/>
<dbReference type="Proteomes" id="UP001501523">
    <property type="component" value="Unassembled WGS sequence"/>
</dbReference>
<dbReference type="InterPro" id="IPR036291">
    <property type="entry name" value="NAD(P)-bd_dom_sf"/>
</dbReference>
<name>A0ABN1IRZ7_9GAMM</name>
<comment type="caution">
    <text evidence="2">The sequence shown here is derived from an EMBL/GenBank/DDBJ whole genome shotgun (WGS) entry which is preliminary data.</text>
</comment>
<evidence type="ECO:0000313" key="3">
    <source>
        <dbReference type="Proteomes" id="UP001501523"/>
    </source>
</evidence>
<dbReference type="RefSeq" id="WP_343792401.1">
    <property type="nucleotide sequence ID" value="NZ_BAAAEU010000024.1"/>
</dbReference>
<evidence type="ECO:0000313" key="2">
    <source>
        <dbReference type="EMBL" id="GAA0720040.1"/>
    </source>
</evidence>
<dbReference type="Gene3D" id="3.40.50.720">
    <property type="entry name" value="NAD(P)-binding Rossmann-like Domain"/>
    <property type="match status" value="1"/>
</dbReference>
<dbReference type="PANTHER" id="PTHR42760">
    <property type="entry name" value="SHORT-CHAIN DEHYDROGENASES/REDUCTASES FAMILY MEMBER"/>
    <property type="match status" value="1"/>
</dbReference>
<dbReference type="Pfam" id="PF13561">
    <property type="entry name" value="adh_short_C2"/>
    <property type="match status" value="1"/>
</dbReference>
<comment type="similarity">
    <text evidence="1">Belongs to the short-chain dehydrogenases/reductases (SDR) family.</text>
</comment>
<dbReference type="EMBL" id="BAAAEU010000024">
    <property type="protein sequence ID" value="GAA0720040.1"/>
    <property type="molecule type" value="Genomic_DNA"/>
</dbReference>
<sequence>MTNTDASDLAGGAILPTFPGLQGKVAVVTGGSRGIGAATCLALARNGVRLAINGRDRVALQASLEAVQGIGGEAITVEADCSDFAQVQHMRTRVEAHFGVPDFVLAFAGGGTGKPVPVQDITEQDWRSSIDNNLTSTFFTLKSFLPGMLARGSGGMLTMASAGARVASGAPAGYGAAKAAIIMLTRHLAREVGPEGLRVNCISPSAVLTERTRATLPPERQTRMLEAFPLGRLGTPEDIAAASLFLLSGASAWITGVVLDVAGGRVMV</sequence>
<reference evidence="2 3" key="1">
    <citation type="journal article" date="2019" name="Int. J. Syst. Evol. Microbiol.">
        <title>The Global Catalogue of Microorganisms (GCM) 10K type strain sequencing project: providing services to taxonomists for standard genome sequencing and annotation.</title>
        <authorList>
            <consortium name="The Broad Institute Genomics Platform"/>
            <consortium name="The Broad Institute Genome Sequencing Center for Infectious Disease"/>
            <person name="Wu L."/>
            <person name="Ma J."/>
        </authorList>
    </citation>
    <scope>NUCLEOTIDE SEQUENCE [LARGE SCALE GENOMIC DNA]</scope>
    <source>
        <strain evidence="2 3">JCM 15421</strain>
    </source>
</reference>
<keyword evidence="3" id="KW-1185">Reference proteome</keyword>
<accession>A0ABN1IRZ7</accession>
<dbReference type="CDD" id="cd05233">
    <property type="entry name" value="SDR_c"/>
    <property type="match status" value="1"/>
</dbReference>
<dbReference type="SUPFAM" id="SSF51735">
    <property type="entry name" value="NAD(P)-binding Rossmann-fold domains"/>
    <property type="match status" value="1"/>
</dbReference>
<dbReference type="PRINTS" id="PR00081">
    <property type="entry name" value="GDHRDH"/>
</dbReference>
<protein>
    <submittedName>
        <fullName evidence="2">SDR family NAD(P)-dependent oxidoreductase</fullName>
    </submittedName>
</protein>
<dbReference type="InterPro" id="IPR002347">
    <property type="entry name" value="SDR_fam"/>
</dbReference>
<gene>
    <name evidence="2" type="ORF">GCM10009105_29080</name>
</gene>
<organism evidence="2 3">
    <name type="scientific">Dokdonella soli</name>
    <dbReference type="NCBI Taxonomy" id="529810"/>
    <lineage>
        <taxon>Bacteria</taxon>
        <taxon>Pseudomonadati</taxon>
        <taxon>Pseudomonadota</taxon>
        <taxon>Gammaproteobacteria</taxon>
        <taxon>Lysobacterales</taxon>
        <taxon>Rhodanobacteraceae</taxon>
        <taxon>Dokdonella</taxon>
    </lineage>
</organism>
<dbReference type="PANTHER" id="PTHR42760:SF40">
    <property type="entry name" value="3-OXOACYL-[ACYL-CARRIER-PROTEIN] REDUCTASE, CHLOROPLASTIC"/>
    <property type="match status" value="1"/>
</dbReference>